<comment type="function">
    <text evidence="9">Essential subunit of the Sec protein translocation channel SecYEG. Clamps together the 2 halves of SecY. May contact the channel plug during translocation.</text>
</comment>
<evidence type="ECO:0000313" key="11">
    <source>
        <dbReference type="Proteomes" id="UP000252707"/>
    </source>
</evidence>
<dbReference type="NCBIfam" id="TIGR00964">
    <property type="entry name" value="secE_bact"/>
    <property type="match status" value="1"/>
</dbReference>
<evidence type="ECO:0000256" key="5">
    <source>
        <dbReference type="ARBA" id="ARBA00022927"/>
    </source>
</evidence>
<feature type="transmembrane region" description="Helical" evidence="9">
    <location>
        <begin position="93"/>
        <end position="117"/>
    </location>
</feature>
<accession>A0A369C7I5</accession>
<comment type="subcellular location">
    <subcellularLocation>
        <location evidence="1">Membrane</location>
    </subcellularLocation>
</comment>
<proteinExistence type="inferred from homology"/>
<evidence type="ECO:0000256" key="6">
    <source>
        <dbReference type="ARBA" id="ARBA00022989"/>
    </source>
</evidence>
<keyword evidence="6 9" id="KW-1133">Transmembrane helix</keyword>
<sequence>MNAKTEVSGNKFDGAKLLVAVLVLAVGIVGFYYFSDAITVVRVGGLLVVAAVALVIASQTEKGRGAIGFFKDARTEVRKVVWPTRQETIQTTLMVIAMVVVVAIILWFLDMFLFWAVRMLTGQGG</sequence>
<comment type="subunit">
    <text evidence="9">Component of the Sec protein translocase complex. Heterotrimer consisting of SecY, SecE and SecG subunits. The heterotrimers can form oligomers, although 1 heterotrimer is thought to be able to translocate proteins. Interacts with the ribosome. Interacts with SecDF, and other proteins may be involved. Interacts with SecA.</text>
</comment>
<dbReference type="PANTHER" id="PTHR33910">
    <property type="entry name" value="PROTEIN TRANSLOCASE SUBUNIT SECE"/>
    <property type="match status" value="1"/>
</dbReference>
<dbReference type="EMBL" id="QPJY01000006">
    <property type="protein sequence ID" value="RCX29980.1"/>
    <property type="molecule type" value="Genomic_DNA"/>
</dbReference>
<reference evidence="10 11" key="1">
    <citation type="submission" date="2018-07" db="EMBL/GenBank/DDBJ databases">
        <title>Genomic Encyclopedia of Type Strains, Phase IV (KMG-IV): sequencing the most valuable type-strain genomes for metagenomic binning, comparative biology and taxonomic classification.</title>
        <authorList>
            <person name="Goeker M."/>
        </authorList>
    </citation>
    <scope>NUCLEOTIDE SEQUENCE [LARGE SCALE GENOMIC DNA]</scope>
    <source>
        <strain evidence="10 11">DSM 26407</strain>
    </source>
</reference>
<keyword evidence="4 9" id="KW-0812">Transmembrane</keyword>
<protein>
    <recommendedName>
        <fullName evidence="9">Protein translocase subunit SecE</fullName>
    </recommendedName>
</protein>
<dbReference type="GO" id="GO:0043952">
    <property type="term" value="P:protein transport by the Sec complex"/>
    <property type="evidence" value="ECO:0007669"/>
    <property type="project" value="UniProtKB-UniRule"/>
</dbReference>
<gene>
    <name evidence="9" type="primary">secE</name>
    <name evidence="10" type="ORF">DFQ59_106216</name>
</gene>
<keyword evidence="3 9" id="KW-1003">Cell membrane</keyword>
<name>A0A369C7I5_9GAMM</name>
<dbReference type="PANTHER" id="PTHR33910:SF1">
    <property type="entry name" value="PROTEIN TRANSLOCASE SUBUNIT SECE"/>
    <property type="match status" value="1"/>
</dbReference>
<dbReference type="Pfam" id="PF00584">
    <property type="entry name" value="SecE"/>
    <property type="match status" value="1"/>
</dbReference>
<dbReference type="RefSeq" id="WP_114280183.1">
    <property type="nucleotide sequence ID" value="NZ_QPJY01000006.1"/>
</dbReference>
<dbReference type="Gene3D" id="1.20.5.1030">
    <property type="entry name" value="Preprotein translocase secy subunit"/>
    <property type="match status" value="1"/>
</dbReference>
<evidence type="ECO:0000256" key="3">
    <source>
        <dbReference type="ARBA" id="ARBA00022475"/>
    </source>
</evidence>
<dbReference type="GO" id="GO:0009306">
    <property type="term" value="P:protein secretion"/>
    <property type="evidence" value="ECO:0007669"/>
    <property type="project" value="UniProtKB-UniRule"/>
</dbReference>
<comment type="similarity">
    <text evidence="9">Belongs to the SecE/SEC61-gamma family.</text>
</comment>
<dbReference type="Proteomes" id="UP000252707">
    <property type="component" value="Unassembled WGS sequence"/>
</dbReference>
<dbReference type="HAMAP" id="MF_00422">
    <property type="entry name" value="SecE"/>
    <property type="match status" value="1"/>
</dbReference>
<dbReference type="InterPro" id="IPR001901">
    <property type="entry name" value="Translocase_SecE/Sec61-g"/>
</dbReference>
<dbReference type="NCBIfam" id="NF004371">
    <property type="entry name" value="PRK05740.1-1"/>
    <property type="match status" value="1"/>
</dbReference>
<keyword evidence="7 9" id="KW-0811">Translocation</keyword>
<comment type="caution">
    <text evidence="10">The sequence shown here is derived from an EMBL/GenBank/DDBJ whole genome shotgun (WGS) entry which is preliminary data.</text>
</comment>
<keyword evidence="5 9" id="KW-0653">Protein transport</keyword>
<evidence type="ECO:0000256" key="8">
    <source>
        <dbReference type="ARBA" id="ARBA00023136"/>
    </source>
</evidence>
<dbReference type="GO" id="GO:0005886">
    <property type="term" value="C:plasma membrane"/>
    <property type="evidence" value="ECO:0007669"/>
    <property type="project" value="UniProtKB-UniRule"/>
</dbReference>
<dbReference type="PRINTS" id="PR01650">
    <property type="entry name" value="SECETRNLCASE"/>
</dbReference>
<dbReference type="OrthoDB" id="9806365at2"/>
<comment type="caution">
    <text evidence="9">Lacks conserved residue(s) required for the propagation of feature annotation.</text>
</comment>
<dbReference type="GO" id="GO:0008320">
    <property type="term" value="F:protein transmembrane transporter activity"/>
    <property type="evidence" value="ECO:0007669"/>
    <property type="project" value="UniProtKB-UniRule"/>
</dbReference>
<dbReference type="GO" id="GO:0006605">
    <property type="term" value="P:protein targeting"/>
    <property type="evidence" value="ECO:0007669"/>
    <property type="project" value="UniProtKB-UniRule"/>
</dbReference>
<dbReference type="GO" id="GO:0065002">
    <property type="term" value="P:intracellular protein transmembrane transport"/>
    <property type="evidence" value="ECO:0007669"/>
    <property type="project" value="UniProtKB-UniRule"/>
</dbReference>
<feature type="transmembrane region" description="Helical" evidence="9">
    <location>
        <begin position="40"/>
        <end position="57"/>
    </location>
</feature>
<evidence type="ECO:0000313" key="10">
    <source>
        <dbReference type="EMBL" id="RCX29980.1"/>
    </source>
</evidence>
<evidence type="ECO:0000256" key="2">
    <source>
        <dbReference type="ARBA" id="ARBA00022448"/>
    </source>
</evidence>
<evidence type="ECO:0000256" key="7">
    <source>
        <dbReference type="ARBA" id="ARBA00023010"/>
    </source>
</evidence>
<feature type="transmembrane region" description="Helical" evidence="9">
    <location>
        <begin position="12"/>
        <end position="34"/>
    </location>
</feature>
<evidence type="ECO:0000256" key="1">
    <source>
        <dbReference type="ARBA" id="ARBA00004370"/>
    </source>
</evidence>
<keyword evidence="11" id="KW-1185">Reference proteome</keyword>
<dbReference type="AlphaFoldDB" id="A0A369C7I5"/>
<evidence type="ECO:0000256" key="4">
    <source>
        <dbReference type="ARBA" id="ARBA00022692"/>
    </source>
</evidence>
<dbReference type="InterPro" id="IPR038379">
    <property type="entry name" value="SecE_sf"/>
</dbReference>
<dbReference type="InterPro" id="IPR005807">
    <property type="entry name" value="SecE_bac"/>
</dbReference>
<organism evidence="10 11">
    <name type="scientific">Thioalbus denitrificans</name>
    <dbReference type="NCBI Taxonomy" id="547122"/>
    <lineage>
        <taxon>Bacteria</taxon>
        <taxon>Pseudomonadati</taxon>
        <taxon>Pseudomonadota</taxon>
        <taxon>Gammaproteobacteria</taxon>
        <taxon>Chromatiales</taxon>
        <taxon>Ectothiorhodospiraceae</taxon>
        <taxon>Thioalbus</taxon>
    </lineage>
</organism>
<keyword evidence="2 9" id="KW-0813">Transport</keyword>
<keyword evidence="8 9" id="KW-0472">Membrane</keyword>
<dbReference type="PROSITE" id="PS01067">
    <property type="entry name" value="SECE_SEC61G"/>
    <property type="match status" value="1"/>
</dbReference>
<evidence type="ECO:0000256" key="9">
    <source>
        <dbReference type="HAMAP-Rule" id="MF_00422"/>
    </source>
</evidence>